<dbReference type="Proteomes" id="UP001385951">
    <property type="component" value="Unassembled WGS sequence"/>
</dbReference>
<evidence type="ECO:0000313" key="1">
    <source>
        <dbReference type="EMBL" id="KAK7685959.1"/>
    </source>
</evidence>
<comment type="caution">
    <text evidence="1">The sequence shown here is derived from an EMBL/GenBank/DDBJ whole genome shotgun (WGS) entry which is preliminary data.</text>
</comment>
<dbReference type="AlphaFoldDB" id="A0AAW0G6M6"/>
<proteinExistence type="predicted"/>
<gene>
    <name evidence="1" type="ORF">QCA50_010769</name>
</gene>
<evidence type="ECO:0000313" key="2">
    <source>
        <dbReference type="Proteomes" id="UP001385951"/>
    </source>
</evidence>
<reference evidence="1 2" key="1">
    <citation type="submission" date="2022-09" db="EMBL/GenBank/DDBJ databases">
        <authorList>
            <person name="Palmer J.M."/>
        </authorList>
    </citation>
    <scope>NUCLEOTIDE SEQUENCE [LARGE SCALE GENOMIC DNA]</scope>
    <source>
        <strain evidence="1 2">DSM 7382</strain>
    </source>
</reference>
<dbReference type="EMBL" id="JASBNA010000018">
    <property type="protein sequence ID" value="KAK7685959.1"/>
    <property type="molecule type" value="Genomic_DNA"/>
</dbReference>
<organism evidence="1 2">
    <name type="scientific">Cerrena zonata</name>
    <dbReference type="NCBI Taxonomy" id="2478898"/>
    <lineage>
        <taxon>Eukaryota</taxon>
        <taxon>Fungi</taxon>
        <taxon>Dikarya</taxon>
        <taxon>Basidiomycota</taxon>
        <taxon>Agaricomycotina</taxon>
        <taxon>Agaricomycetes</taxon>
        <taxon>Polyporales</taxon>
        <taxon>Cerrenaceae</taxon>
        <taxon>Cerrena</taxon>
    </lineage>
</organism>
<sequence>MAHITIDNRPQEYRPGMVKKARPVMKLPPILDGTKYTEGPFSPYSVEPPVLMEFSIDDYNCEVHENFDPAWPMFAPIWIRSLLRYFDKQAGVNFPIEWRYCRVFCREKAVSCLSISHNYSPDPEQFGVEMKIDLGLLQREERPVDDGLPQVVYFHGYWLSGNILAKSPVDDHDSVGSYVIVPIIVYADCAIFMMPGSGYVRNTTYIDSVLMSLDAYNRFMTNLKVRPFFSGGGWFTAKVSYVPSCDDRPYRFHMAHITLDNLPPEYRPGMPFSQVKKARPLMKLPPILDGSKYTEGPFPPVFWYGVLVEPPALIDIAVDDYNYDRPERIDPEWPTLAPTTWTQWLLKHIGKEAGVTVPIEWQYRHVLCREEVVWCFSISHSYGPYPEQMGVEMKKIWDYFKEKRGLSTMDCPRWYLTVDTSYREIYWRDDA</sequence>
<accession>A0AAW0G6M6</accession>
<name>A0AAW0G6M6_9APHY</name>
<keyword evidence="2" id="KW-1185">Reference proteome</keyword>
<protein>
    <submittedName>
        <fullName evidence="1">Uncharacterized protein</fullName>
    </submittedName>
</protein>